<comment type="subcellular location">
    <subcellularLocation>
        <location evidence="9">Cell membrane</location>
        <topology evidence="9">Multi-pass membrane protein</topology>
    </subcellularLocation>
    <subcellularLocation>
        <location evidence="1">Membrane</location>
        <topology evidence="1">Multi-pass membrane protein</topology>
    </subcellularLocation>
</comment>
<keyword evidence="2 9" id="KW-0716">Sensory transduction</keyword>
<feature type="transmembrane region" description="Helical" evidence="9">
    <location>
        <begin position="20"/>
        <end position="47"/>
    </location>
</feature>
<dbReference type="InterPro" id="IPR004117">
    <property type="entry name" value="7tm6_olfct_rcpt"/>
</dbReference>
<feature type="transmembrane region" description="Helical" evidence="9">
    <location>
        <begin position="59"/>
        <end position="79"/>
    </location>
</feature>
<comment type="caution">
    <text evidence="9">Lacks conserved residue(s) required for the propagation of feature annotation.</text>
</comment>
<dbReference type="VEuPathDB" id="VectorBase:RPRC002141"/>
<keyword evidence="11" id="KW-1185">Reference proteome</keyword>
<evidence type="ECO:0000256" key="2">
    <source>
        <dbReference type="ARBA" id="ARBA00022606"/>
    </source>
</evidence>
<organism evidence="10 11">
    <name type="scientific">Rhodnius prolixus</name>
    <name type="common">Triatomid bug</name>
    <dbReference type="NCBI Taxonomy" id="13249"/>
    <lineage>
        <taxon>Eukaryota</taxon>
        <taxon>Metazoa</taxon>
        <taxon>Ecdysozoa</taxon>
        <taxon>Arthropoda</taxon>
        <taxon>Hexapoda</taxon>
        <taxon>Insecta</taxon>
        <taxon>Pterygota</taxon>
        <taxon>Neoptera</taxon>
        <taxon>Paraneoptera</taxon>
        <taxon>Hemiptera</taxon>
        <taxon>Heteroptera</taxon>
        <taxon>Panheteroptera</taxon>
        <taxon>Cimicomorpha</taxon>
        <taxon>Reduviidae</taxon>
        <taxon>Triatominae</taxon>
        <taxon>Rhodnius</taxon>
    </lineage>
</organism>
<evidence type="ECO:0000256" key="7">
    <source>
        <dbReference type="ARBA" id="ARBA00023170"/>
    </source>
</evidence>
<sequence>MRKGFLDNYGFLMSMAGIYLTFPGNWIISMLHLGVGSLQLICYFYTIYLTNDMGNVIELLHSAVIVMTITGPAIINGLLQRKRLERIMRALGTGVYDYGVTLDDDSLKEIREFSIQTRARKNLFCRIFLAIVVANLFAIGLIKPIAMNLLTTIEYDDDFDGINKRVPVHCWYPLDSRVPLNNLLCFIFQYVIVVTIPLGVCGLDLIYLCMAEEIVIQLKIVGTSVKNIKKRAMKVMKLNGTNDINKAMSRCLGHSIDHHNALSSLFEDFRNYHFYILLSVMTGATLMLCLAGVIFTTDSVAPVFRLTYVVFINTELVHVLVFCWYGEQIKEMSIKIGDDMYDADWFSESGHIKIHMLMIIQKIVRPFKVTAGGFMDASMDTYANVLSSAYSYFNLVKAAREN</sequence>
<proteinExistence type="inferred from homology"/>
<feature type="transmembrane region" description="Helical" evidence="9">
    <location>
        <begin position="306"/>
        <end position="325"/>
    </location>
</feature>
<accession>T1HDM0</accession>
<keyword evidence="3 9" id="KW-0812">Transmembrane</keyword>
<dbReference type="GO" id="GO:0007165">
    <property type="term" value="P:signal transduction"/>
    <property type="evidence" value="ECO:0007669"/>
    <property type="project" value="UniProtKB-KW"/>
</dbReference>
<dbReference type="Pfam" id="PF02949">
    <property type="entry name" value="7tm_6"/>
    <property type="match status" value="1"/>
</dbReference>
<reference evidence="10" key="1">
    <citation type="submission" date="2015-05" db="UniProtKB">
        <authorList>
            <consortium name="EnsemblMetazoa"/>
        </authorList>
    </citation>
    <scope>IDENTIFICATION</scope>
</reference>
<dbReference type="HOGENOM" id="CLU_047177_1_0_1"/>
<protein>
    <recommendedName>
        <fullName evidence="9">Odorant receptor</fullName>
    </recommendedName>
</protein>
<feature type="transmembrane region" description="Helical" evidence="9">
    <location>
        <begin position="272"/>
        <end position="294"/>
    </location>
</feature>
<feature type="transmembrane region" description="Helical" evidence="9">
    <location>
        <begin position="123"/>
        <end position="142"/>
    </location>
</feature>
<keyword evidence="4 9" id="KW-0552">Olfaction</keyword>
<dbReference type="GO" id="GO:0005549">
    <property type="term" value="F:odorant binding"/>
    <property type="evidence" value="ECO:0007669"/>
    <property type="project" value="InterPro"/>
</dbReference>
<feature type="transmembrane region" description="Helical" evidence="9">
    <location>
        <begin position="187"/>
        <end position="210"/>
    </location>
</feature>
<evidence type="ECO:0000256" key="1">
    <source>
        <dbReference type="ARBA" id="ARBA00004141"/>
    </source>
</evidence>
<dbReference type="PANTHER" id="PTHR21137">
    <property type="entry name" value="ODORANT RECEPTOR"/>
    <property type="match status" value="1"/>
</dbReference>
<dbReference type="InParanoid" id="T1HDM0"/>
<dbReference type="GO" id="GO:0005886">
    <property type="term" value="C:plasma membrane"/>
    <property type="evidence" value="ECO:0007669"/>
    <property type="project" value="UniProtKB-SubCell"/>
</dbReference>
<evidence type="ECO:0000256" key="8">
    <source>
        <dbReference type="ARBA" id="ARBA00023224"/>
    </source>
</evidence>
<name>T1HDM0_RHOPR</name>
<dbReference type="AlphaFoldDB" id="T1HDM0"/>
<keyword evidence="6 9" id="KW-0472">Membrane</keyword>
<dbReference type="EMBL" id="ACPB03001434">
    <property type="status" value="NOT_ANNOTATED_CDS"/>
    <property type="molecule type" value="Genomic_DNA"/>
</dbReference>
<evidence type="ECO:0000256" key="5">
    <source>
        <dbReference type="ARBA" id="ARBA00022989"/>
    </source>
</evidence>
<keyword evidence="7 9" id="KW-0675">Receptor</keyword>
<keyword evidence="8 9" id="KW-0807">Transducer</keyword>
<dbReference type="FunCoup" id="T1HDM0">
    <property type="interactions" value="114"/>
</dbReference>
<dbReference type="PANTHER" id="PTHR21137:SF42">
    <property type="entry name" value="ODORANT RECEPTOR 83A"/>
    <property type="match status" value="1"/>
</dbReference>
<evidence type="ECO:0000313" key="10">
    <source>
        <dbReference type="EnsemblMetazoa" id="RPRC002141-PA"/>
    </source>
</evidence>
<comment type="similarity">
    <text evidence="9">Belongs to the insect chemoreceptor superfamily. Heteromeric odorant receptor channel (TC 1.A.69) family.</text>
</comment>
<dbReference type="Proteomes" id="UP000015103">
    <property type="component" value="Unassembled WGS sequence"/>
</dbReference>
<evidence type="ECO:0000256" key="6">
    <source>
        <dbReference type="ARBA" id="ARBA00023136"/>
    </source>
</evidence>
<keyword evidence="5 9" id="KW-1133">Transmembrane helix</keyword>
<dbReference type="STRING" id="13249.T1HDM0"/>
<evidence type="ECO:0000256" key="3">
    <source>
        <dbReference type="ARBA" id="ARBA00022692"/>
    </source>
</evidence>
<evidence type="ECO:0000256" key="9">
    <source>
        <dbReference type="RuleBase" id="RU351113"/>
    </source>
</evidence>
<dbReference type="GO" id="GO:0004984">
    <property type="term" value="F:olfactory receptor activity"/>
    <property type="evidence" value="ECO:0007669"/>
    <property type="project" value="InterPro"/>
</dbReference>
<evidence type="ECO:0000313" key="11">
    <source>
        <dbReference type="Proteomes" id="UP000015103"/>
    </source>
</evidence>
<dbReference type="EnsemblMetazoa" id="RPRC002141-RA">
    <property type="protein sequence ID" value="RPRC002141-PA"/>
    <property type="gene ID" value="RPRC002141"/>
</dbReference>
<evidence type="ECO:0000256" key="4">
    <source>
        <dbReference type="ARBA" id="ARBA00022725"/>
    </source>
</evidence>